<reference evidence="1 2" key="1">
    <citation type="submission" date="2024-04" db="EMBL/GenBank/DDBJ databases">
        <authorList>
            <person name="Fracassetti M."/>
        </authorList>
    </citation>
    <scope>NUCLEOTIDE SEQUENCE [LARGE SCALE GENOMIC DNA]</scope>
</reference>
<proteinExistence type="predicted"/>
<accession>A0AAV2ETG7</accession>
<dbReference type="Proteomes" id="UP001497516">
    <property type="component" value="Chromosome 5"/>
</dbReference>
<protein>
    <submittedName>
        <fullName evidence="1">Uncharacterized protein</fullName>
    </submittedName>
</protein>
<sequence>MLRMIGGLTVLVIYPTIGVLVCLMSVSGADKEGMLGLDDLVEAGEEEDKLRGLKVCSSPRAARSLRATLIKLGHDLAIRFEWRRAPGHDAALMSLMIAK</sequence>
<evidence type="ECO:0000313" key="2">
    <source>
        <dbReference type="Proteomes" id="UP001497516"/>
    </source>
</evidence>
<dbReference type="AlphaFoldDB" id="A0AAV2ETG7"/>
<keyword evidence="2" id="KW-1185">Reference proteome</keyword>
<organism evidence="1 2">
    <name type="scientific">Linum trigynum</name>
    <dbReference type="NCBI Taxonomy" id="586398"/>
    <lineage>
        <taxon>Eukaryota</taxon>
        <taxon>Viridiplantae</taxon>
        <taxon>Streptophyta</taxon>
        <taxon>Embryophyta</taxon>
        <taxon>Tracheophyta</taxon>
        <taxon>Spermatophyta</taxon>
        <taxon>Magnoliopsida</taxon>
        <taxon>eudicotyledons</taxon>
        <taxon>Gunneridae</taxon>
        <taxon>Pentapetalae</taxon>
        <taxon>rosids</taxon>
        <taxon>fabids</taxon>
        <taxon>Malpighiales</taxon>
        <taxon>Linaceae</taxon>
        <taxon>Linum</taxon>
    </lineage>
</organism>
<name>A0AAV2ETG7_9ROSI</name>
<evidence type="ECO:0000313" key="1">
    <source>
        <dbReference type="EMBL" id="CAL1389084.1"/>
    </source>
</evidence>
<dbReference type="EMBL" id="OZ034818">
    <property type="protein sequence ID" value="CAL1389084.1"/>
    <property type="molecule type" value="Genomic_DNA"/>
</dbReference>
<gene>
    <name evidence="1" type="ORF">LTRI10_LOCUS29969</name>
</gene>